<dbReference type="STRING" id="246404.A0A507FH04"/>
<dbReference type="InterPro" id="IPR007217">
    <property type="entry name" value="Per1-like"/>
</dbReference>
<feature type="transmembrane region" description="Helical" evidence="7">
    <location>
        <begin position="195"/>
        <end position="214"/>
    </location>
</feature>
<comment type="function">
    <text evidence="7">Involved in the lipid remodeling steps of GPI-anchor maturation.</text>
</comment>
<feature type="chain" id="PRO_5021452413" description="Post-GPI attachment to proteins factor 3" evidence="7">
    <location>
        <begin position="19"/>
        <end position="320"/>
    </location>
</feature>
<name>A0A507FH04_9FUNG</name>
<comment type="caution">
    <text evidence="7">Lacks conserved residue(s) required for the propagation of feature annotation.</text>
</comment>
<organism evidence="8 9">
    <name type="scientific">Chytriomyces confervae</name>
    <dbReference type="NCBI Taxonomy" id="246404"/>
    <lineage>
        <taxon>Eukaryota</taxon>
        <taxon>Fungi</taxon>
        <taxon>Fungi incertae sedis</taxon>
        <taxon>Chytridiomycota</taxon>
        <taxon>Chytridiomycota incertae sedis</taxon>
        <taxon>Chytridiomycetes</taxon>
        <taxon>Chytridiales</taxon>
        <taxon>Chytriomycetaceae</taxon>
        <taxon>Chytriomyces</taxon>
    </lineage>
</organism>
<evidence type="ECO:0000256" key="7">
    <source>
        <dbReference type="RuleBase" id="RU365066"/>
    </source>
</evidence>
<proteinExistence type="inferred from homology"/>
<gene>
    <name evidence="8" type="ORF">CcCBS67573_g03790</name>
</gene>
<keyword evidence="5 7" id="KW-1133">Transmembrane helix</keyword>
<keyword evidence="3 7" id="KW-0812">Transmembrane</keyword>
<evidence type="ECO:0000256" key="5">
    <source>
        <dbReference type="ARBA" id="ARBA00022989"/>
    </source>
</evidence>
<dbReference type="GO" id="GO:0016788">
    <property type="term" value="F:hydrolase activity, acting on ester bonds"/>
    <property type="evidence" value="ECO:0007669"/>
    <property type="project" value="TreeGrafter"/>
</dbReference>
<keyword evidence="4 7" id="KW-0732">Signal</keyword>
<dbReference type="GO" id="GO:0005789">
    <property type="term" value="C:endoplasmic reticulum membrane"/>
    <property type="evidence" value="ECO:0007669"/>
    <property type="project" value="UniProtKB-SubCell"/>
</dbReference>
<dbReference type="PANTHER" id="PTHR13148:SF0">
    <property type="entry name" value="POST-GPI ATTACHMENT TO PROTEINS FACTOR 3"/>
    <property type="match status" value="1"/>
</dbReference>
<comment type="subcellular location">
    <subcellularLocation>
        <location evidence="1">Endomembrane system</location>
        <topology evidence="1">Multi-pass membrane protein</topology>
    </subcellularLocation>
    <subcellularLocation>
        <location evidence="7">Endoplasmic reticulum membrane</location>
        <topology evidence="7">Multi-pass membrane protein</topology>
    </subcellularLocation>
</comment>
<evidence type="ECO:0000313" key="8">
    <source>
        <dbReference type="EMBL" id="TPX74960.1"/>
    </source>
</evidence>
<evidence type="ECO:0000256" key="1">
    <source>
        <dbReference type="ARBA" id="ARBA00004127"/>
    </source>
</evidence>
<dbReference type="OrthoDB" id="419770at2759"/>
<accession>A0A507FH04</accession>
<comment type="caution">
    <text evidence="8">The sequence shown here is derived from an EMBL/GenBank/DDBJ whole genome shotgun (WGS) entry which is preliminary data.</text>
</comment>
<reference evidence="8 9" key="1">
    <citation type="journal article" date="2019" name="Sci. Rep.">
        <title>Comparative genomics of chytrid fungi reveal insights into the obligate biotrophic and pathogenic lifestyle of Synchytrium endobioticum.</title>
        <authorList>
            <person name="van de Vossenberg B.T.L.H."/>
            <person name="Warris S."/>
            <person name="Nguyen H.D.T."/>
            <person name="van Gent-Pelzer M.P.E."/>
            <person name="Joly D.L."/>
            <person name="van de Geest H.C."/>
            <person name="Bonants P.J.M."/>
            <person name="Smith D.S."/>
            <person name="Levesque C.A."/>
            <person name="van der Lee T.A.J."/>
        </authorList>
    </citation>
    <scope>NUCLEOTIDE SEQUENCE [LARGE SCALE GENOMIC DNA]</scope>
    <source>
        <strain evidence="8 9">CBS 675.73</strain>
    </source>
</reference>
<feature type="transmembrane region" description="Helical" evidence="7">
    <location>
        <begin position="164"/>
        <end position="183"/>
    </location>
</feature>
<dbReference type="PANTHER" id="PTHR13148">
    <property type="entry name" value="PER1-RELATED"/>
    <property type="match status" value="1"/>
</dbReference>
<dbReference type="GO" id="GO:0006506">
    <property type="term" value="P:GPI anchor biosynthetic process"/>
    <property type="evidence" value="ECO:0007669"/>
    <property type="project" value="UniProtKB-KW"/>
</dbReference>
<dbReference type="AlphaFoldDB" id="A0A507FH04"/>
<feature type="signal peptide" evidence="7">
    <location>
        <begin position="1"/>
        <end position="18"/>
    </location>
</feature>
<dbReference type="Proteomes" id="UP000320333">
    <property type="component" value="Unassembled WGS sequence"/>
</dbReference>
<sequence>MKLVVWTWLVLFGRCVRASSGDRLPEFQQCVSECKIDGAGCPNGPRLALILILTGWTCEANCRYQCTHTVTQASIKTGGSVHQFYGKWPFARLLGMQEPASVLFSALNGYAHYCGHRAILRLSLVRSNPFKRLYLLNARLCMFGWQCSALFHSRDLPTTEKLDYFSAVASLLFNAYISISQLFKLADSRRKHIRRAFQLACILFLSIHISYLTLWDFDYAYNMAAGITIGMSSNLGWLLWTALQYTRRRYAYKIVAFVVLISCAMALEVLDFPPILWVLDAHALWHAATVPLVFLLYSFFLDDLRFEESGGALLGKDASE</sequence>
<protein>
    <recommendedName>
        <fullName evidence="7">Post-GPI attachment to proteins factor 3</fullName>
    </recommendedName>
</protein>
<dbReference type="EMBL" id="QEAP01000101">
    <property type="protein sequence ID" value="TPX74960.1"/>
    <property type="molecule type" value="Genomic_DNA"/>
</dbReference>
<dbReference type="Pfam" id="PF04080">
    <property type="entry name" value="Per1"/>
    <property type="match status" value="1"/>
</dbReference>
<evidence type="ECO:0000256" key="3">
    <source>
        <dbReference type="ARBA" id="ARBA00022692"/>
    </source>
</evidence>
<evidence type="ECO:0000256" key="6">
    <source>
        <dbReference type="ARBA" id="ARBA00023136"/>
    </source>
</evidence>
<evidence type="ECO:0000256" key="4">
    <source>
        <dbReference type="ARBA" id="ARBA00022729"/>
    </source>
</evidence>
<comment type="similarity">
    <text evidence="7">Belongs to the PGAP3 family.</text>
</comment>
<keyword evidence="9" id="KW-1185">Reference proteome</keyword>
<evidence type="ECO:0000313" key="9">
    <source>
        <dbReference type="Proteomes" id="UP000320333"/>
    </source>
</evidence>
<keyword evidence="2 7" id="KW-0337">GPI-anchor biosynthesis</keyword>
<keyword evidence="6 7" id="KW-0472">Membrane</keyword>
<feature type="transmembrane region" description="Helical" evidence="7">
    <location>
        <begin position="282"/>
        <end position="300"/>
    </location>
</feature>
<feature type="transmembrane region" description="Helical" evidence="7">
    <location>
        <begin position="220"/>
        <end position="243"/>
    </location>
</feature>
<evidence type="ECO:0000256" key="2">
    <source>
        <dbReference type="ARBA" id="ARBA00022502"/>
    </source>
</evidence>
<feature type="transmembrane region" description="Helical" evidence="7">
    <location>
        <begin position="250"/>
        <end position="270"/>
    </location>
</feature>
<keyword evidence="7" id="KW-0256">Endoplasmic reticulum</keyword>